<evidence type="ECO:0008006" key="3">
    <source>
        <dbReference type="Google" id="ProtNLM"/>
    </source>
</evidence>
<comment type="caution">
    <text evidence="1">The sequence shown here is derived from an EMBL/GenBank/DDBJ whole genome shotgun (WGS) entry which is preliminary data.</text>
</comment>
<dbReference type="EMBL" id="BOMY01000031">
    <property type="protein sequence ID" value="GIF21605.1"/>
    <property type="molecule type" value="Genomic_DNA"/>
</dbReference>
<evidence type="ECO:0000313" key="2">
    <source>
        <dbReference type="Proteomes" id="UP000623608"/>
    </source>
</evidence>
<accession>A0A919TUQ7</accession>
<evidence type="ECO:0000313" key="1">
    <source>
        <dbReference type="EMBL" id="GIF21605.1"/>
    </source>
</evidence>
<dbReference type="Proteomes" id="UP000623608">
    <property type="component" value="Unassembled WGS sequence"/>
</dbReference>
<protein>
    <recommendedName>
        <fullName evidence="3">N-acetyltransferase domain-containing protein</fullName>
    </recommendedName>
</protein>
<dbReference type="AlphaFoldDB" id="A0A919TUQ7"/>
<name>A0A919TUQ7_9ACTN</name>
<gene>
    <name evidence="1" type="ORF">Ate02nite_43350</name>
</gene>
<dbReference type="SUPFAM" id="SSF55729">
    <property type="entry name" value="Acyl-CoA N-acyltransferases (Nat)"/>
    <property type="match status" value="1"/>
</dbReference>
<organism evidence="1 2">
    <name type="scientific">Paractinoplanes tereljensis</name>
    <dbReference type="NCBI Taxonomy" id="571912"/>
    <lineage>
        <taxon>Bacteria</taxon>
        <taxon>Bacillati</taxon>
        <taxon>Actinomycetota</taxon>
        <taxon>Actinomycetes</taxon>
        <taxon>Micromonosporales</taxon>
        <taxon>Micromonosporaceae</taxon>
        <taxon>Paractinoplanes</taxon>
    </lineage>
</organism>
<sequence length="104" mass="11617">MPAKWAGLFMATTVTHPDYAGQRIGCQLAWWVLDHAARCGRHWVRRGTTEPGLVRYYRDIQGWTVVRVKERDGYTVTGLARAAQLMSDLTISRGAVAQTPRSGS</sequence>
<proteinExistence type="predicted"/>
<keyword evidence="2" id="KW-1185">Reference proteome</keyword>
<reference evidence="1" key="1">
    <citation type="submission" date="2021-01" db="EMBL/GenBank/DDBJ databases">
        <title>Whole genome shotgun sequence of Actinoplanes tereljensis NBRC 105297.</title>
        <authorList>
            <person name="Komaki H."/>
            <person name="Tamura T."/>
        </authorList>
    </citation>
    <scope>NUCLEOTIDE SEQUENCE</scope>
    <source>
        <strain evidence="1">NBRC 105297</strain>
    </source>
</reference>
<dbReference type="InterPro" id="IPR016181">
    <property type="entry name" value="Acyl_CoA_acyltransferase"/>
</dbReference>